<dbReference type="AlphaFoldDB" id="A0A918E7S5"/>
<reference evidence="1" key="1">
    <citation type="journal article" date="2014" name="Int. J. Syst. Evol. Microbiol.">
        <title>Complete genome sequence of Corynebacterium casei LMG S-19264T (=DSM 44701T), isolated from a smear-ripened cheese.</title>
        <authorList>
            <consortium name="US DOE Joint Genome Institute (JGI-PGF)"/>
            <person name="Walter F."/>
            <person name="Albersmeier A."/>
            <person name="Kalinowski J."/>
            <person name="Ruckert C."/>
        </authorList>
    </citation>
    <scope>NUCLEOTIDE SEQUENCE</scope>
    <source>
        <strain evidence="1">CGMCC 4.7430</strain>
    </source>
</reference>
<protein>
    <submittedName>
        <fullName evidence="1">Uncharacterized protein</fullName>
    </submittedName>
</protein>
<keyword evidence="2" id="KW-1185">Reference proteome</keyword>
<proteinExistence type="predicted"/>
<evidence type="ECO:0000313" key="1">
    <source>
        <dbReference type="EMBL" id="GGP13203.1"/>
    </source>
</evidence>
<name>A0A918E7S5_9ACTN</name>
<organism evidence="1 2">
    <name type="scientific">Nonomuraea glycinis</name>
    <dbReference type="NCBI Taxonomy" id="2047744"/>
    <lineage>
        <taxon>Bacteria</taxon>
        <taxon>Bacillati</taxon>
        <taxon>Actinomycetota</taxon>
        <taxon>Actinomycetes</taxon>
        <taxon>Streptosporangiales</taxon>
        <taxon>Streptosporangiaceae</taxon>
        <taxon>Nonomuraea</taxon>
    </lineage>
</organism>
<dbReference type="Proteomes" id="UP000660745">
    <property type="component" value="Unassembled WGS sequence"/>
</dbReference>
<gene>
    <name evidence="1" type="ORF">GCM10012278_64050</name>
</gene>
<accession>A0A918E7S5</accession>
<comment type="caution">
    <text evidence="1">The sequence shown here is derived from an EMBL/GenBank/DDBJ whole genome shotgun (WGS) entry which is preliminary data.</text>
</comment>
<dbReference type="RefSeq" id="WP_189142459.1">
    <property type="nucleotide sequence ID" value="NZ_BMNK01000013.1"/>
</dbReference>
<evidence type="ECO:0000313" key="2">
    <source>
        <dbReference type="Proteomes" id="UP000660745"/>
    </source>
</evidence>
<dbReference type="EMBL" id="BMNK01000013">
    <property type="protein sequence ID" value="GGP13203.1"/>
    <property type="molecule type" value="Genomic_DNA"/>
</dbReference>
<reference evidence="1" key="2">
    <citation type="submission" date="2020-09" db="EMBL/GenBank/DDBJ databases">
        <authorList>
            <person name="Sun Q."/>
            <person name="Zhou Y."/>
        </authorList>
    </citation>
    <scope>NUCLEOTIDE SEQUENCE</scope>
    <source>
        <strain evidence="1">CGMCC 4.7430</strain>
    </source>
</reference>
<sequence length="100" mass="11370">MADDMVPNPLLPALQQTLRTIEPLIHDMQQALTNRAKDFHSGRIWTGPVAKDFDGELDRHTGRVVHAGEAILNDLRLQITRTADMVTEKNALQLIRRYDL</sequence>